<organism evidence="3 4">
    <name type="scientific">Luteitalea pratensis</name>
    <dbReference type="NCBI Taxonomy" id="1855912"/>
    <lineage>
        <taxon>Bacteria</taxon>
        <taxon>Pseudomonadati</taxon>
        <taxon>Acidobacteriota</taxon>
        <taxon>Vicinamibacteria</taxon>
        <taxon>Vicinamibacterales</taxon>
        <taxon>Vicinamibacteraceae</taxon>
        <taxon>Luteitalea</taxon>
    </lineage>
</organism>
<protein>
    <submittedName>
        <fullName evidence="3">4-carboxy-2-hydroxymuconate-6-semialdehyde dehydrogenase</fullName>
        <ecNumber evidence="3">1.1.1.312</ecNumber>
    </submittedName>
</protein>
<dbReference type="InterPro" id="IPR000683">
    <property type="entry name" value="Gfo/Idh/MocA-like_OxRdtase_N"/>
</dbReference>
<dbReference type="PROSITE" id="PS51318">
    <property type="entry name" value="TAT"/>
    <property type="match status" value="1"/>
</dbReference>
<evidence type="ECO:0000313" key="4">
    <source>
        <dbReference type="Proteomes" id="UP000076079"/>
    </source>
</evidence>
<evidence type="ECO:0000259" key="1">
    <source>
        <dbReference type="Pfam" id="PF01408"/>
    </source>
</evidence>
<dbReference type="InterPro" id="IPR050463">
    <property type="entry name" value="Gfo/Idh/MocA_oxidrdct_glycsds"/>
</dbReference>
<dbReference type="Pfam" id="PF01408">
    <property type="entry name" value="GFO_IDH_MocA"/>
    <property type="match status" value="1"/>
</dbReference>
<reference evidence="3 4" key="1">
    <citation type="journal article" date="2016" name="Genome Announc.">
        <title>First Complete Genome Sequence of a Subdivision 6 Acidobacterium Strain.</title>
        <authorList>
            <person name="Huang S."/>
            <person name="Vieira S."/>
            <person name="Bunk B."/>
            <person name="Riedel T."/>
            <person name="Sproer C."/>
            <person name="Overmann J."/>
        </authorList>
    </citation>
    <scope>NUCLEOTIDE SEQUENCE [LARGE SCALE GENOMIC DNA]</scope>
    <source>
        <strain evidence="4">DSM 100886 HEG_-6_39</strain>
    </source>
</reference>
<dbReference type="PANTHER" id="PTHR43818">
    <property type="entry name" value="BCDNA.GH03377"/>
    <property type="match status" value="1"/>
</dbReference>
<dbReference type="EC" id="1.1.1.312" evidence="3"/>
<name>A0A143PKZ6_LUTPR</name>
<dbReference type="OrthoDB" id="9792935at2"/>
<dbReference type="SUPFAM" id="SSF55347">
    <property type="entry name" value="Glyceraldehyde-3-phosphate dehydrogenase-like, C-terminal domain"/>
    <property type="match status" value="1"/>
</dbReference>
<dbReference type="GO" id="GO:0050606">
    <property type="term" value="F:4-carboxy-2-hydroxymuconate semialdehyde hemiacetal dehydrogenase activity"/>
    <property type="evidence" value="ECO:0007669"/>
    <property type="project" value="UniProtKB-EC"/>
</dbReference>
<evidence type="ECO:0000313" key="3">
    <source>
        <dbReference type="EMBL" id="AMY08768.1"/>
    </source>
</evidence>
<gene>
    <name evidence="3" type="primary">ligC_2</name>
    <name evidence="3" type="ORF">LuPra_01973</name>
</gene>
<dbReference type="InterPro" id="IPR004104">
    <property type="entry name" value="Gfo/Idh/MocA-like_OxRdtase_C"/>
</dbReference>
<dbReference type="AlphaFoldDB" id="A0A143PKZ6"/>
<dbReference type="STRING" id="1855912.LuPra_01973"/>
<feature type="domain" description="Gfo/Idh/MocA-like oxidoreductase N-terminal" evidence="1">
    <location>
        <begin position="45"/>
        <end position="168"/>
    </location>
</feature>
<dbReference type="RefSeq" id="WP_110170579.1">
    <property type="nucleotide sequence ID" value="NZ_CP015136.1"/>
</dbReference>
<keyword evidence="3" id="KW-0560">Oxidoreductase</keyword>
<evidence type="ECO:0000259" key="2">
    <source>
        <dbReference type="Pfam" id="PF02894"/>
    </source>
</evidence>
<dbReference type="Gene3D" id="3.40.50.720">
    <property type="entry name" value="NAD(P)-binding Rossmann-like Domain"/>
    <property type="match status" value="1"/>
</dbReference>
<dbReference type="GO" id="GO:0000166">
    <property type="term" value="F:nucleotide binding"/>
    <property type="evidence" value="ECO:0007669"/>
    <property type="project" value="InterPro"/>
</dbReference>
<dbReference type="Gene3D" id="3.30.360.10">
    <property type="entry name" value="Dihydrodipicolinate Reductase, domain 2"/>
    <property type="match status" value="1"/>
</dbReference>
<sequence>MPHFLDRRSFLKSASAGLGAGFVIPAVASAAPAIRVQPGAAADRVRVALMGVNSRGGQLARAFLNTPGAAITVICDVDSRAAARAIAAVSALGGGTPRAIPDIRKVLESPDVDALVVAAPDHWHAPAAIMAMQAGKHVYVEKPCSHNAAEGELLVETQKRTGKVVQMGNQRRSWPNVQKAIGLVHGGRIGRVYNARTWYANSRPTIGAGKPAPVPEWLDFDMWQGPAPRRPFVDNLVHYEWHWRWHWGTGESANNGTHMFDLARWGLQVEHPTRVTSAGGRYHFSDDWEFPDTQVVTLEYPDRKMVSWESMSANGYKPQGNGVGVTFHGEQGSLMIDGDGYTVYDLKGTVVEDVKTDPGAVTSQVGPSVRLDSLHTANFLDGIRGKATLFTPIAGGHVSTMMAHLGNIAWKTGHALTCDPATGRIVGDADAMKLWAREYEPGWAPRTS</sequence>
<feature type="domain" description="Gfo/Idh/MocA-like oxidoreductase C-terminal" evidence="2">
    <location>
        <begin position="239"/>
        <end position="386"/>
    </location>
</feature>
<dbReference type="Proteomes" id="UP000076079">
    <property type="component" value="Chromosome"/>
</dbReference>
<reference evidence="4" key="2">
    <citation type="submission" date="2016-04" db="EMBL/GenBank/DDBJ databases">
        <title>First Complete Genome Sequence of a Subdivision 6 Acidobacterium.</title>
        <authorList>
            <person name="Huang S."/>
            <person name="Vieira S."/>
            <person name="Bunk B."/>
            <person name="Riedel T."/>
            <person name="Sproeer C."/>
            <person name="Overmann J."/>
        </authorList>
    </citation>
    <scope>NUCLEOTIDE SEQUENCE [LARGE SCALE GENOMIC DNA]</scope>
    <source>
        <strain evidence="4">DSM 100886 HEG_-6_39</strain>
    </source>
</reference>
<keyword evidence="4" id="KW-1185">Reference proteome</keyword>
<proteinExistence type="predicted"/>
<accession>A0A143PKZ6</accession>
<dbReference type="KEGG" id="abac:LuPra_01973"/>
<dbReference type="Pfam" id="PF02894">
    <property type="entry name" value="GFO_IDH_MocA_C"/>
    <property type="match status" value="1"/>
</dbReference>
<dbReference type="InterPro" id="IPR036291">
    <property type="entry name" value="NAD(P)-bd_dom_sf"/>
</dbReference>
<dbReference type="PANTHER" id="PTHR43818:SF5">
    <property type="entry name" value="OXIDOREDUCTASE FAMILY PROTEIN"/>
    <property type="match status" value="1"/>
</dbReference>
<dbReference type="EMBL" id="CP015136">
    <property type="protein sequence ID" value="AMY08768.1"/>
    <property type="molecule type" value="Genomic_DNA"/>
</dbReference>
<dbReference type="InterPro" id="IPR006311">
    <property type="entry name" value="TAT_signal"/>
</dbReference>
<dbReference type="SUPFAM" id="SSF51735">
    <property type="entry name" value="NAD(P)-binding Rossmann-fold domains"/>
    <property type="match status" value="1"/>
</dbReference>
<dbReference type="PATRIC" id="fig|1813736.3.peg.2071"/>